<reference evidence="1" key="1">
    <citation type="journal article" date="2019" name="bioRxiv">
        <title>The Genome of the Zebra Mussel, Dreissena polymorpha: A Resource for Invasive Species Research.</title>
        <authorList>
            <person name="McCartney M.A."/>
            <person name="Auch B."/>
            <person name="Kono T."/>
            <person name="Mallez S."/>
            <person name="Zhang Y."/>
            <person name="Obille A."/>
            <person name="Becker A."/>
            <person name="Abrahante J.E."/>
            <person name="Garbe J."/>
            <person name="Badalamenti J.P."/>
            <person name="Herman A."/>
            <person name="Mangelson H."/>
            <person name="Liachko I."/>
            <person name="Sullivan S."/>
            <person name="Sone E.D."/>
            <person name="Koren S."/>
            <person name="Silverstein K.A.T."/>
            <person name="Beckman K.B."/>
            <person name="Gohl D.M."/>
        </authorList>
    </citation>
    <scope>NUCLEOTIDE SEQUENCE</scope>
    <source>
        <strain evidence="1">Duluth1</strain>
        <tissue evidence="1">Whole animal</tissue>
    </source>
</reference>
<protein>
    <submittedName>
        <fullName evidence="1">Uncharacterized protein</fullName>
    </submittedName>
</protein>
<name>A0A9D4FPU2_DREPO</name>
<comment type="caution">
    <text evidence="1">The sequence shown here is derived from an EMBL/GenBank/DDBJ whole genome shotgun (WGS) entry which is preliminary data.</text>
</comment>
<dbReference type="AlphaFoldDB" id="A0A9D4FPU2"/>
<keyword evidence="2" id="KW-1185">Reference proteome</keyword>
<evidence type="ECO:0000313" key="1">
    <source>
        <dbReference type="EMBL" id="KAH3800741.1"/>
    </source>
</evidence>
<evidence type="ECO:0000313" key="2">
    <source>
        <dbReference type="Proteomes" id="UP000828390"/>
    </source>
</evidence>
<proteinExistence type="predicted"/>
<organism evidence="1 2">
    <name type="scientific">Dreissena polymorpha</name>
    <name type="common">Zebra mussel</name>
    <name type="synonym">Mytilus polymorpha</name>
    <dbReference type="NCBI Taxonomy" id="45954"/>
    <lineage>
        <taxon>Eukaryota</taxon>
        <taxon>Metazoa</taxon>
        <taxon>Spiralia</taxon>
        <taxon>Lophotrochozoa</taxon>
        <taxon>Mollusca</taxon>
        <taxon>Bivalvia</taxon>
        <taxon>Autobranchia</taxon>
        <taxon>Heteroconchia</taxon>
        <taxon>Euheterodonta</taxon>
        <taxon>Imparidentia</taxon>
        <taxon>Neoheterodontei</taxon>
        <taxon>Myida</taxon>
        <taxon>Dreissenoidea</taxon>
        <taxon>Dreissenidae</taxon>
        <taxon>Dreissena</taxon>
    </lineage>
</organism>
<reference evidence="1" key="2">
    <citation type="submission" date="2020-11" db="EMBL/GenBank/DDBJ databases">
        <authorList>
            <person name="McCartney M.A."/>
            <person name="Auch B."/>
            <person name="Kono T."/>
            <person name="Mallez S."/>
            <person name="Becker A."/>
            <person name="Gohl D.M."/>
            <person name="Silverstein K.A.T."/>
            <person name="Koren S."/>
            <person name="Bechman K.B."/>
            <person name="Herman A."/>
            <person name="Abrahante J.E."/>
            <person name="Garbe J."/>
        </authorList>
    </citation>
    <scope>NUCLEOTIDE SEQUENCE</scope>
    <source>
        <strain evidence="1">Duluth1</strain>
        <tissue evidence="1">Whole animal</tissue>
    </source>
</reference>
<sequence length="136" mass="15791">MREEPAESTPVLPECVPVRKVLKPSVWTRLGNRMEEPMIKKRSSRCPLMGCTSDSRHLSRHVYQRHLPERFQLGNLANPAWQVARLRGLRWLPLQLVGDDQLGTLLDFAQKHDLRINAEVALSEVDRQWLSEFARQ</sequence>
<accession>A0A9D4FPU2</accession>
<dbReference type="EMBL" id="JAIWYP010000007">
    <property type="protein sequence ID" value="KAH3800741.1"/>
    <property type="molecule type" value="Genomic_DNA"/>
</dbReference>
<gene>
    <name evidence="1" type="ORF">DPMN_154382</name>
</gene>
<dbReference type="Proteomes" id="UP000828390">
    <property type="component" value="Unassembled WGS sequence"/>
</dbReference>